<feature type="region of interest" description="Disordered" evidence="10">
    <location>
        <begin position="58"/>
        <end position="140"/>
    </location>
</feature>
<dbReference type="GO" id="GO:0000433">
    <property type="term" value="P:carbon catabolite repression of transcription from RNA polymerase II promoter by glucose"/>
    <property type="evidence" value="ECO:0007669"/>
    <property type="project" value="TreeGrafter"/>
</dbReference>
<keyword evidence="13" id="KW-1185">Reference proteome</keyword>
<keyword evidence="4 9" id="KW-0863">Zinc-finger</keyword>
<dbReference type="GO" id="GO:0000978">
    <property type="term" value="F:RNA polymerase II cis-regulatory region sequence-specific DNA binding"/>
    <property type="evidence" value="ECO:0007669"/>
    <property type="project" value="TreeGrafter"/>
</dbReference>
<sequence length="221" mass="25044">MDSTFQTYSCYTCGKSFIRSDNLNRHIKTHTGEKPYRCEFPACTRQFSRSDELKRHLKVHSQKPFDKTDRQRYFGASAQSSHAPNMRSIEPNDGSASDSNPKPWSLDAHPQAANRRPQYAEELSNKSDQPTPGSYQTQRQSFHAAFHPPNAEADIWIESHPAVQSSLATHPPEPSNYIKGSIHLASENSGIYETSIEDTEKSAARHRQRQSPMDIQSLLNE</sequence>
<evidence type="ECO:0000256" key="6">
    <source>
        <dbReference type="ARBA" id="ARBA00023015"/>
    </source>
</evidence>
<dbReference type="GO" id="GO:0005737">
    <property type="term" value="C:cytoplasm"/>
    <property type="evidence" value="ECO:0007669"/>
    <property type="project" value="TreeGrafter"/>
</dbReference>
<proteinExistence type="predicted"/>
<keyword evidence="2" id="KW-0479">Metal-binding</keyword>
<dbReference type="FunFam" id="3.30.160.60:FF:002394">
    <property type="entry name" value="Uncharacterized protein"/>
    <property type="match status" value="1"/>
</dbReference>
<dbReference type="PANTHER" id="PTHR47428">
    <property type="entry name" value="REGULATORY PROTEIN MIG1-RELATED"/>
    <property type="match status" value="1"/>
</dbReference>
<gene>
    <name evidence="12" type="ORF">K493DRAFT_348936</name>
</gene>
<dbReference type="GO" id="GO:0005634">
    <property type="term" value="C:nucleus"/>
    <property type="evidence" value="ECO:0007669"/>
    <property type="project" value="UniProtKB-SubCell"/>
</dbReference>
<feature type="compositionally biased region" description="Basic and acidic residues" evidence="10">
    <location>
        <begin position="63"/>
        <end position="72"/>
    </location>
</feature>
<dbReference type="InterPro" id="IPR051007">
    <property type="entry name" value="creA/MIG_C2H2-ZnF"/>
</dbReference>
<dbReference type="SUPFAM" id="SSF57667">
    <property type="entry name" value="beta-beta-alpha zinc fingers"/>
    <property type="match status" value="1"/>
</dbReference>
<evidence type="ECO:0000256" key="5">
    <source>
        <dbReference type="ARBA" id="ARBA00022833"/>
    </source>
</evidence>
<dbReference type="OrthoDB" id="4748970at2759"/>
<evidence type="ECO:0000256" key="7">
    <source>
        <dbReference type="ARBA" id="ARBA00023163"/>
    </source>
</evidence>
<dbReference type="STRING" id="1314790.A0A1Y1YLL3"/>
<keyword evidence="6" id="KW-0805">Transcription regulation</keyword>
<feature type="compositionally biased region" description="Polar residues" evidence="10">
    <location>
        <begin position="210"/>
        <end position="221"/>
    </location>
</feature>
<name>A0A1Y1YLL3_9FUNG</name>
<evidence type="ECO:0000313" key="12">
    <source>
        <dbReference type="EMBL" id="ORX98899.1"/>
    </source>
</evidence>
<organism evidence="12 13">
    <name type="scientific">Basidiobolus meristosporus CBS 931.73</name>
    <dbReference type="NCBI Taxonomy" id="1314790"/>
    <lineage>
        <taxon>Eukaryota</taxon>
        <taxon>Fungi</taxon>
        <taxon>Fungi incertae sedis</taxon>
        <taxon>Zoopagomycota</taxon>
        <taxon>Entomophthoromycotina</taxon>
        <taxon>Basidiobolomycetes</taxon>
        <taxon>Basidiobolales</taxon>
        <taxon>Basidiobolaceae</taxon>
        <taxon>Basidiobolus</taxon>
    </lineage>
</organism>
<dbReference type="SMART" id="SM00355">
    <property type="entry name" value="ZnF_C2H2"/>
    <property type="match status" value="2"/>
</dbReference>
<comment type="caution">
    <text evidence="12">The sequence shown here is derived from an EMBL/GenBank/DDBJ whole genome shotgun (WGS) entry which is preliminary data.</text>
</comment>
<keyword evidence="7" id="KW-0804">Transcription</keyword>
<reference evidence="12 13" key="1">
    <citation type="submission" date="2016-07" db="EMBL/GenBank/DDBJ databases">
        <title>Pervasive Adenine N6-methylation of Active Genes in Fungi.</title>
        <authorList>
            <consortium name="DOE Joint Genome Institute"/>
            <person name="Mondo S.J."/>
            <person name="Dannebaum R.O."/>
            <person name="Kuo R.C."/>
            <person name="Labutti K."/>
            <person name="Haridas S."/>
            <person name="Kuo A."/>
            <person name="Salamov A."/>
            <person name="Ahrendt S.R."/>
            <person name="Lipzen A."/>
            <person name="Sullivan W."/>
            <person name="Andreopoulos W.B."/>
            <person name="Clum A."/>
            <person name="Lindquist E."/>
            <person name="Daum C."/>
            <person name="Ramamoorthy G.K."/>
            <person name="Gryganskyi A."/>
            <person name="Culley D."/>
            <person name="Magnuson J.K."/>
            <person name="James T.Y."/>
            <person name="O'Malley M.A."/>
            <person name="Stajich J.E."/>
            <person name="Spatafora J.W."/>
            <person name="Visel A."/>
            <person name="Grigoriev I.V."/>
        </authorList>
    </citation>
    <scope>NUCLEOTIDE SEQUENCE [LARGE SCALE GENOMIC DNA]</scope>
    <source>
        <strain evidence="12 13">CBS 931.73</strain>
    </source>
</reference>
<evidence type="ECO:0000256" key="1">
    <source>
        <dbReference type="ARBA" id="ARBA00004123"/>
    </source>
</evidence>
<protein>
    <recommendedName>
        <fullName evidence="11">C2H2-type domain-containing protein</fullName>
    </recommendedName>
</protein>
<keyword evidence="5" id="KW-0862">Zinc</keyword>
<feature type="domain" description="C2H2-type" evidence="11">
    <location>
        <begin position="8"/>
        <end position="35"/>
    </location>
</feature>
<dbReference type="GO" id="GO:0008270">
    <property type="term" value="F:zinc ion binding"/>
    <property type="evidence" value="ECO:0007669"/>
    <property type="project" value="UniProtKB-KW"/>
</dbReference>
<dbReference type="Pfam" id="PF00096">
    <property type="entry name" value="zf-C2H2"/>
    <property type="match status" value="2"/>
</dbReference>
<evidence type="ECO:0000256" key="4">
    <source>
        <dbReference type="ARBA" id="ARBA00022771"/>
    </source>
</evidence>
<dbReference type="Gene3D" id="3.30.160.60">
    <property type="entry name" value="Classic Zinc Finger"/>
    <property type="match status" value="2"/>
</dbReference>
<dbReference type="InParanoid" id="A0A1Y1YLL3"/>
<evidence type="ECO:0000259" key="11">
    <source>
        <dbReference type="PROSITE" id="PS50157"/>
    </source>
</evidence>
<dbReference type="PANTHER" id="PTHR47428:SF2">
    <property type="entry name" value="ZINC FINGER PROTEIN RSV1"/>
    <property type="match status" value="1"/>
</dbReference>
<evidence type="ECO:0000313" key="13">
    <source>
        <dbReference type="Proteomes" id="UP000193498"/>
    </source>
</evidence>
<dbReference type="FunFam" id="3.30.160.60:FF:000303">
    <property type="entry name" value="Zinc finger protein 41"/>
    <property type="match status" value="1"/>
</dbReference>
<evidence type="ECO:0000256" key="9">
    <source>
        <dbReference type="PROSITE-ProRule" id="PRU00042"/>
    </source>
</evidence>
<feature type="compositionally biased region" description="Polar residues" evidence="10">
    <location>
        <begin position="126"/>
        <end position="140"/>
    </location>
</feature>
<evidence type="ECO:0000256" key="2">
    <source>
        <dbReference type="ARBA" id="ARBA00022723"/>
    </source>
</evidence>
<evidence type="ECO:0000256" key="3">
    <source>
        <dbReference type="ARBA" id="ARBA00022737"/>
    </source>
</evidence>
<keyword evidence="3" id="KW-0677">Repeat</keyword>
<feature type="domain" description="C2H2-type" evidence="11">
    <location>
        <begin position="36"/>
        <end position="65"/>
    </location>
</feature>
<dbReference type="InterPro" id="IPR013087">
    <property type="entry name" value="Znf_C2H2_type"/>
</dbReference>
<comment type="subcellular location">
    <subcellularLocation>
        <location evidence="1">Nucleus</location>
    </subcellularLocation>
</comment>
<dbReference type="PROSITE" id="PS50157">
    <property type="entry name" value="ZINC_FINGER_C2H2_2"/>
    <property type="match status" value="2"/>
</dbReference>
<dbReference type="AlphaFoldDB" id="A0A1Y1YLL3"/>
<dbReference type="EMBL" id="MCFE01000105">
    <property type="protein sequence ID" value="ORX98899.1"/>
    <property type="molecule type" value="Genomic_DNA"/>
</dbReference>
<dbReference type="PROSITE" id="PS00028">
    <property type="entry name" value="ZINC_FINGER_C2H2_1"/>
    <property type="match status" value="2"/>
</dbReference>
<dbReference type="Proteomes" id="UP000193498">
    <property type="component" value="Unassembled WGS sequence"/>
</dbReference>
<dbReference type="InterPro" id="IPR036236">
    <property type="entry name" value="Znf_C2H2_sf"/>
</dbReference>
<evidence type="ECO:0000256" key="8">
    <source>
        <dbReference type="ARBA" id="ARBA00023242"/>
    </source>
</evidence>
<accession>A0A1Y1YLL3</accession>
<feature type="region of interest" description="Disordered" evidence="10">
    <location>
        <begin position="196"/>
        <end position="221"/>
    </location>
</feature>
<evidence type="ECO:0000256" key="10">
    <source>
        <dbReference type="SAM" id="MobiDB-lite"/>
    </source>
</evidence>
<keyword evidence="8" id="KW-0539">Nucleus</keyword>